<accession>A0A1F8BCD2</accession>
<gene>
    <name evidence="2" type="ORF">A2961_03970</name>
</gene>
<protein>
    <recommendedName>
        <fullName evidence="1">FAD-binding FR-type domain-containing protein</fullName>
    </recommendedName>
</protein>
<dbReference type="SUPFAM" id="SSF63380">
    <property type="entry name" value="Riboflavin synthase domain-like"/>
    <property type="match status" value="1"/>
</dbReference>
<dbReference type="EMBL" id="MGHF01000035">
    <property type="protein sequence ID" value="OGM61590.1"/>
    <property type="molecule type" value="Genomic_DNA"/>
</dbReference>
<dbReference type="InterPro" id="IPR001709">
    <property type="entry name" value="Flavoprot_Pyr_Nucl_cyt_Rdtase"/>
</dbReference>
<dbReference type="InterPro" id="IPR008333">
    <property type="entry name" value="Cbr1-like_FAD-bd_dom"/>
</dbReference>
<dbReference type="InterPro" id="IPR039261">
    <property type="entry name" value="FNR_nucleotide-bd"/>
</dbReference>
<name>A0A1F8BCD2_9BACT</name>
<dbReference type="PROSITE" id="PS51384">
    <property type="entry name" value="FAD_FR"/>
    <property type="match status" value="1"/>
</dbReference>
<dbReference type="CDD" id="cd00322">
    <property type="entry name" value="FNR_like"/>
    <property type="match status" value="1"/>
</dbReference>
<dbReference type="SUPFAM" id="SSF52343">
    <property type="entry name" value="Ferredoxin reductase-like, C-terminal NADP-linked domain"/>
    <property type="match status" value="1"/>
</dbReference>
<proteinExistence type="predicted"/>
<dbReference type="Gene3D" id="2.40.30.10">
    <property type="entry name" value="Translation factors"/>
    <property type="match status" value="1"/>
</dbReference>
<dbReference type="PANTHER" id="PTHR47354">
    <property type="entry name" value="NADH OXIDOREDUCTASE HCR"/>
    <property type="match status" value="1"/>
</dbReference>
<dbReference type="Gene3D" id="3.40.50.80">
    <property type="entry name" value="Nucleotide-binding domain of ferredoxin-NADP reductase (FNR) module"/>
    <property type="match status" value="1"/>
</dbReference>
<dbReference type="Pfam" id="PF00175">
    <property type="entry name" value="NAD_binding_1"/>
    <property type="match status" value="1"/>
</dbReference>
<dbReference type="STRING" id="1802519.A2961_03970"/>
<dbReference type="InterPro" id="IPR017938">
    <property type="entry name" value="Riboflavin_synthase-like_b-brl"/>
</dbReference>
<dbReference type="PANTHER" id="PTHR47354:SF5">
    <property type="entry name" value="PROTEIN RFBI"/>
    <property type="match status" value="1"/>
</dbReference>
<feature type="domain" description="FAD-binding FR-type" evidence="1">
    <location>
        <begin position="1"/>
        <end position="102"/>
    </location>
</feature>
<evidence type="ECO:0000313" key="2">
    <source>
        <dbReference type="EMBL" id="OGM61590.1"/>
    </source>
</evidence>
<evidence type="ECO:0000259" key="1">
    <source>
        <dbReference type="PROSITE" id="PS51384"/>
    </source>
</evidence>
<evidence type="ECO:0000313" key="3">
    <source>
        <dbReference type="Proteomes" id="UP000177082"/>
    </source>
</evidence>
<dbReference type="InterPro" id="IPR017927">
    <property type="entry name" value="FAD-bd_FR_type"/>
</dbReference>
<dbReference type="GO" id="GO:0016491">
    <property type="term" value="F:oxidoreductase activity"/>
    <property type="evidence" value="ECO:0007669"/>
    <property type="project" value="InterPro"/>
</dbReference>
<organism evidence="2 3">
    <name type="scientific">Candidatus Woesebacteria bacterium RIFCSPLOWO2_01_FULL_39_21</name>
    <dbReference type="NCBI Taxonomy" id="1802519"/>
    <lineage>
        <taxon>Bacteria</taxon>
        <taxon>Candidatus Woeseibacteriota</taxon>
    </lineage>
</organism>
<dbReference type="InterPro" id="IPR050415">
    <property type="entry name" value="MRET"/>
</dbReference>
<reference evidence="2 3" key="1">
    <citation type="journal article" date="2016" name="Nat. Commun.">
        <title>Thousands of microbial genomes shed light on interconnected biogeochemical processes in an aquifer system.</title>
        <authorList>
            <person name="Anantharaman K."/>
            <person name="Brown C.T."/>
            <person name="Hug L.A."/>
            <person name="Sharon I."/>
            <person name="Castelle C.J."/>
            <person name="Probst A.J."/>
            <person name="Thomas B.C."/>
            <person name="Singh A."/>
            <person name="Wilkins M.J."/>
            <person name="Karaoz U."/>
            <person name="Brodie E.L."/>
            <person name="Williams K.H."/>
            <person name="Hubbard S.S."/>
            <person name="Banfield J.F."/>
        </authorList>
    </citation>
    <scope>NUCLEOTIDE SEQUENCE [LARGE SCALE GENOMIC DNA]</scope>
</reference>
<sequence>MRLVLVDKKTEAEGTKSFFFEPEEIVSYLPGQYFYFTLPKLKFPDERGDTRHFTLSSSPTEGKTLRITTRVREESGFKKTLDELPFGSNLEGRGPNGTFCIPSSGLLAGRQVFIAGGIGITPFRSIIKFSADKNYKTPIHLIYSNSTPEQITFRKELEELAQNHKNIKVFMTVSKPEEGRELWTGLIGRVDEKMIKSLITDHQSPTITWWLCGPPPMVEATEKILESLKITSDQIRIEKFTGY</sequence>
<dbReference type="AlphaFoldDB" id="A0A1F8BCD2"/>
<dbReference type="Pfam" id="PF00970">
    <property type="entry name" value="FAD_binding_6"/>
    <property type="match status" value="1"/>
</dbReference>
<dbReference type="PRINTS" id="PR00371">
    <property type="entry name" value="FPNCR"/>
</dbReference>
<dbReference type="PRINTS" id="PR00410">
    <property type="entry name" value="PHEHYDRXLASE"/>
</dbReference>
<comment type="caution">
    <text evidence="2">The sequence shown here is derived from an EMBL/GenBank/DDBJ whole genome shotgun (WGS) entry which is preliminary data.</text>
</comment>
<dbReference type="Proteomes" id="UP000177082">
    <property type="component" value="Unassembled WGS sequence"/>
</dbReference>
<dbReference type="InterPro" id="IPR001433">
    <property type="entry name" value="OxRdtase_FAD/NAD-bd"/>
</dbReference>